<accession>A0A9W6BTP4</accession>
<keyword evidence="1" id="KW-0645">Protease</keyword>
<reference evidence="7 8" key="1">
    <citation type="journal article" date="2023" name="Commun. Biol.">
        <title>Reorganization of the ancestral sex-determining regions during the evolution of trioecy in Pleodorina starrii.</title>
        <authorList>
            <person name="Takahashi K."/>
            <person name="Suzuki S."/>
            <person name="Kawai-Toyooka H."/>
            <person name="Yamamoto K."/>
            <person name="Hamaji T."/>
            <person name="Ootsuki R."/>
            <person name="Yamaguchi H."/>
            <person name="Kawachi M."/>
            <person name="Higashiyama T."/>
            <person name="Nozaki H."/>
        </authorList>
    </citation>
    <scope>NUCLEOTIDE SEQUENCE [LARGE SCALE GENOMIC DNA]</scope>
    <source>
        <strain evidence="7 8">NIES-4479</strain>
    </source>
</reference>
<dbReference type="AlphaFoldDB" id="A0A9W6BTP4"/>
<dbReference type="Pfam" id="PF00413">
    <property type="entry name" value="Peptidase_M10"/>
    <property type="match status" value="1"/>
</dbReference>
<dbReference type="GO" id="GO:0004222">
    <property type="term" value="F:metalloendopeptidase activity"/>
    <property type="evidence" value="ECO:0007669"/>
    <property type="project" value="InterPro"/>
</dbReference>
<dbReference type="InterPro" id="IPR024079">
    <property type="entry name" value="MetalloPept_cat_dom_sf"/>
</dbReference>
<evidence type="ECO:0000256" key="5">
    <source>
        <dbReference type="SAM" id="MobiDB-lite"/>
    </source>
</evidence>
<evidence type="ECO:0000259" key="6">
    <source>
        <dbReference type="Pfam" id="PF00413"/>
    </source>
</evidence>
<keyword evidence="4" id="KW-0862">Zinc</keyword>
<keyword evidence="3" id="KW-0378">Hydrolase</keyword>
<feature type="compositionally biased region" description="Pro residues" evidence="5">
    <location>
        <begin position="311"/>
        <end position="324"/>
    </location>
</feature>
<sequence>MKTNVSSRELLRHDLSRDKVRVEVVIQELGPKRRMFTPEDLGLSQPKLVGPLIDMVSAAAAAAHNGDGNGAAAAAAAAAVAGPSLATHASIASIERLQANKFLALLGYMGPELRDRMLAGGGLEELQQQQQGMRSSAAATAPAAPSASTDLHPAEGDAAAMMRRLQEQLGLQNPTGNLDEDTLEVLANKHRYNTHPEKELLKEPEIRTFANGATVDDDHPEADLKVVFIPFKDYNIDRSLDILKVGPDFCVFPHYLSVVAPYPVAGLLTASSGGKTSAGKSLPATSSGGKTSSDKGLPASSSGGTPLTAPVTPPDSGPKKPLPLPGRQGSAKIIIDTTWAFWMLPTTSQKVHDFYGAFYLEPLLLHNIGSALGLRSSGKPDDVMCPFYSENHKCLTENDKQRARNLYP</sequence>
<evidence type="ECO:0000256" key="3">
    <source>
        <dbReference type="ARBA" id="ARBA00022801"/>
    </source>
</evidence>
<dbReference type="SUPFAM" id="SSF55486">
    <property type="entry name" value="Metalloproteases ('zincins'), catalytic domain"/>
    <property type="match status" value="1"/>
</dbReference>
<feature type="region of interest" description="Disordered" evidence="5">
    <location>
        <begin position="273"/>
        <end position="327"/>
    </location>
</feature>
<evidence type="ECO:0000256" key="1">
    <source>
        <dbReference type="ARBA" id="ARBA00022670"/>
    </source>
</evidence>
<dbReference type="GO" id="GO:0006508">
    <property type="term" value="P:proteolysis"/>
    <property type="evidence" value="ECO:0007669"/>
    <property type="project" value="UniProtKB-KW"/>
</dbReference>
<comment type="caution">
    <text evidence="7">The sequence shown here is derived from an EMBL/GenBank/DDBJ whole genome shotgun (WGS) entry which is preliminary data.</text>
</comment>
<dbReference type="GO" id="GO:0008270">
    <property type="term" value="F:zinc ion binding"/>
    <property type="evidence" value="ECO:0007669"/>
    <property type="project" value="InterPro"/>
</dbReference>
<feature type="compositionally biased region" description="Low complexity" evidence="5">
    <location>
        <begin position="273"/>
        <end position="296"/>
    </location>
</feature>
<evidence type="ECO:0000256" key="2">
    <source>
        <dbReference type="ARBA" id="ARBA00022723"/>
    </source>
</evidence>
<evidence type="ECO:0000313" key="8">
    <source>
        <dbReference type="Proteomes" id="UP001165080"/>
    </source>
</evidence>
<dbReference type="GO" id="GO:0031012">
    <property type="term" value="C:extracellular matrix"/>
    <property type="evidence" value="ECO:0007669"/>
    <property type="project" value="InterPro"/>
</dbReference>
<organism evidence="7 8">
    <name type="scientific">Pleodorina starrii</name>
    <dbReference type="NCBI Taxonomy" id="330485"/>
    <lineage>
        <taxon>Eukaryota</taxon>
        <taxon>Viridiplantae</taxon>
        <taxon>Chlorophyta</taxon>
        <taxon>core chlorophytes</taxon>
        <taxon>Chlorophyceae</taxon>
        <taxon>CS clade</taxon>
        <taxon>Chlamydomonadales</taxon>
        <taxon>Volvocaceae</taxon>
        <taxon>Pleodorina</taxon>
    </lineage>
</organism>
<feature type="compositionally biased region" description="Low complexity" evidence="5">
    <location>
        <begin position="126"/>
        <end position="149"/>
    </location>
</feature>
<evidence type="ECO:0000313" key="7">
    <source>
        <dbReference type="EMBL" id="GLC57790.1"/>
    </source>
</evidence>
<evidence type="ECO:0000256" key="4">
    <source>
        <dbReference type="ARBA" id="ARBA00022833"/>
    </source>
</evidence>
<feature type="domain" description="Peptidase M10 metallopeptidase" evidence="6">
    <location>
        <begin position="349"/>
        <end position="407"/>
    </location>
</feature>
<dbReference type="Proteomes" id="UP001165080">
    <property type="component" value="Unassembled WGS sequence"/>
</dbReference>
<protein>
    <recommendedName>
        <fullName evidence="6">Peptidase M10 metallopeptidase domain-containing protein</fullName>
    </recommendedName>
</protein>
<keyword evidence="8" id="KW-1185">Reference proteome</keyword>
<dbReference type="InterPro" id="IPR001818">
    <property type="entry name" value="Pept_M10_metallopeptidase"/>
</dbReference>
<keyword evidence="2" id="KW-0479">Metal-binding</keyword>
<proteinExistence type="predicted"/>
<name>A0A9W6BTP4_9CHLO</name>
<dbReference type="Gene3D" id="3.40.390.10">
    <property type="entry name" value="Collagenase (Catalytic Domain)"/>
    <property type="match status" value="1"/>
</dbReference>
<dbReference type="EMBL" id="BRXU01000020">
    <property type="protein sequence ID" value="GLC57790.1"/>
    <property type="molecule type" value="Genomic_DNA"/>
</dbReference>
<feature type="region of interest" description="Disordered" evidence="5">
    <location>
        <begin position="126"/>
        <end position="150"/>
    </location>
</feature>
<gene>
    <name evidence="7" type="primary">PLESTMB000475</name>
    <name evidence="7" type="ORF">PLESTB_001267300</name>
</gene>